<keyword evidence="4" id="KW-0378">Hydrolase</keyword>
<evidence type="ECO:0000256" key="2">
    <source>
        <dbReference type="ARBA" id="ARBA00012018"/>
    </source>
</evidence>
<dbReference type="PROSITE" id="PS51318">
    <property type="entry name" value="TAT"/>
    <property type="match status" value="1"/>
</dbReference>
<dbReference type="CDD" id="cd16013">
    <property type="entry name" value="AcpA"/>
    <property type="match status" value="1"/>
</dbReference>
<gene>
    <name evidence="7" type="ORF">SAMN02745716_0147</name>
</gene>
<dbReference type="STRING" id="29539.SAMN02745716_0147"/>
<dbReference type="EC" id="3.1.4.3" evidence="2"/>
<dbReference type="Gene3D" id="3.40.720.10">
    <property type="entry name" value="Alkaline Phosphatase, subunit A"/>
    <property type="match status" value="2"/>
</dbReference>
<dbReference type="Pfam" id="PF04185">
    <property type="entry name" value="Phosphoesterase"/>
    <property type="match status" value="1"/>
</dbReference>
<dbReference type="InterPro" id="IPR017850">
    <property type="entry name" value="Alkaline_phosphatase_core_sf"/>
</dbReference>
<dbReference type="PANTHER" id="PTHR31956:SF1">
    <property type="entry name" value="NON-SPECIFIC PHOSPHOLIPASE C1"/>
    <property type="match status" value="1"/>
</dbReference>
<dbReference type="Proteomes" id="UP000222056">
    <property type="component" value="Unassembled WGS sequence"/>
</dbReference>
<dbReference type="EMBL" id="FNWJ01000001">
    <property type="protein sequence ID" value="SEH10298.1"/>
    <property type="molecule type" value="Genomic_DNA"/>
</dbReference>
<dbReference type="OrthoDB" id="4181857at2"/>
<dbReference type="AlphaFoldDB" id="A0A1H6FJG8"/>
<accession>A0A1H6FJG8</accession>
<dbReference type="PANTHER" id="PTHR31956">
    <property type="entry name" value="NON-SPECIFIC PHOSPHOLIPASE C4-RELATED"/>
    <property type="match status" value="1"/>
</dbReference>
<comment type="catalytic activity">
    <reaction evidence="6">
        <text>a 1,2-diacyl-sn-glycero-3-phosphocholine + H2O = phosphocholine + a 1,2-diacyl-sn-glycerol + H(+)</text>
        <dbReference type="Rhea" id="RHEA:10604"/>
        <dbReference type="ChEBI" id="CHEBI:15377"/>
        <dbReference type="ChEBI" id="CHEBI:15378"/>
        <dbReference type="ChEBI" id="CHEBI:17815"/>
        <dbReference type="ChEBI" id="CHEBI:57643"/>
        <dbReference type="ChEBI" id="CHEBI:295975"/>
        <dbReference type="EC" id="3.1.4.3"/>
    </reaction>
    <physiologicalReaction direction="left-to-right" evidence="6">
        <dbReference type="Rhea" id="RHEA:10605"/>
    </physiologicalReaction>
</comment>
<dbReference type="RefSeq" id="WP_093115321.1">
    <property type="nucleotide sequence ID" value="NZ_FNWJ01000001.1"/>
</dbReference>
<sequence length="503" mass="56453">MDKYERPRNERDEQLFAEQPQEYLRRREFLARTAVAAGVAASAALTLSPDQLIAEAARRERRRGLPSPRNMPVDTFVVLMMENRSFDHYLGWLPKADGRQAGLLYPDREGRLVPTRPLAPDWQGCGHPDPDHSWDGGRVQVNGGRMDGFLRSGENDVFAISYYREGELGFIHDAAKAFTVFDRFFCSLLGPTFPNREYMHAAQSYGLKDNSIPPQAGYPTGFPWETTIWYALERAGVSHRYFYSDVPVTALWGARGLAISAPIAEYYARCASGTLPRVSFVDPNFGGAVGEEPGISGDEHPHGDVRTGQAFMADVVHAFISSPHWRRGALFIVYDEWGGFFDHVAPPRVPDARASADPAQDFGQMGIRIPAVVISPWVRRGHVAHDVYGFESILKMIEYRFGLKPLTVRDAKARNIAHAFDWRHRPRLEPPALPDPPQVVSRPCAVATALPSGAEQHHPVMDLVRSGWLERVGFDYRPARPSDIFREPTKLQDRLRASLGRAR</sequence>
<dbReference type="InterPro" id="IPR007312">
    <property type="entry name" value="Phosphoesterase"/>
</dbReference>
<comment type="similarity">
    <text evidence="1">Belongs to the bacterial phospholipase C family.</text>
</comment>
<proteinExistence type="inferred from homology"/>
<keyword evidence="3" id="KW-0964">Secreted</keyword>
<keyword evidence="8" id="KW-1185">Reference proteome</keyword>
<evidence type="ECO:0000313" key="8">
    <source>
        <dbReference type="Proteomes" id="UP000222056"/>
    </source>
</evidence>
<keyword evidence="5" id="KW-0843">Virulence</keyword>
<dbReference type="GO" id="GO:0009395">
    <property type="term" value="P:phospholipid catabolic process"/>
    <property type="evidence" value="ECO:0007669"/>
    <property type="project" value="TreeGrafter"/>
</dbReference>
<dbReference type="GO" id="GO:0034480">
    <property type="term" value="F:phosphatidylcholine phospholipase C activity"/>
    <property type="evidence" value="ECO:0007669"/>
    <property type="project" value="UniProtKB-EC"/>
</dbReference>
<evidence type="ECO:0000256" key="3">
    <source>
        <dbReference type="ARBA" id="ARBA00022512"/>
    </source>
</evidence>
<protein>
    <recommendedName>
        <fullName evidence="2">phospholipase C</fullName>
        <ecNumber evidence="2">3.1.4.3</ecNumber>
    </recommendedName>
</protein>
<dbReference type="InterPro" id="IPR006311">
    <property type="entry name" value="TAT_signal"/>
</dbReference>
<name>A0A1H6FJG8_THEAL</name>
<evidence type="ECO:0000313" key="7">
    <source>
        <dbReference type="EMBL" id="SEH10298.1"/>
    </source>
</evidence>
<evidence type="ECO:0000256" key="5">
    <source>
        <dbReference type="ARBA" id="ARBA00023026"/>
    </source>
</evidence>
<reference evidence="8" key="1">
    <citation type="submission" date="2016-10" db="EMBL/GenBank/DDBJ databases">
        <authorList>
            <person name="Varghese N."/>
            <person name="Submissions S."/>
        </authorList>
    </citation>
    <scope>NUCLEOTIDE SEQUENCE [LARGE SCALE GENOMIC DNA]</scope>
    <source>
        <strain evidence="8">ATCC 35263</strain>
    </source>
</reference>
<evidence type="ECO:0000256" key="6">
    <source>
        <dbReference type="ARBA" id="ARBA00048421"/>
    </source>
</evidence>
<evidence type="ECO:0000256" key="4">
    <source>
        <dbReference type="ARBA" id="ARBA00022801"/>
    </source>
</evidence>
<evidence type="ECO:0000256" key="1">
    <source>
        <dbReference type="ARBA" id="ARBA00009717"/>
    </source>
</evidence>
<organism evidence="7 8">
    <name type="scientific">Thermoleophilum album</name>
    <dbReference type="NCBI Taxonomy" id="29539"/>
    <lineage>
        <taxon>Bacteria</taxon>
        <taxon>Bacillati</taxon>
        <taxon>Actinomycetota</taxon>
        <taxon>Thermoleophilia</taxon>
        <taxon>Thermoleophilales</taxon>
        <taxon>Thermoleophilaceae</taxon>
        <taxon>Thermoleophilum</taxon>
    </lineage>
</organism>
<keyword evidence="3" id="KW-0134">Cell wall</keyword>